<keyword evidence="7" id="KW-0503">Monooxygenase</keyword>
<gene>
    <name evidence="8" type="ORF">GCM10007298_07810</name>
</gene>
<protein>
    <submittedName>
        <fullName evidence="8">Monoxygenase</fullName>
    </submittedName>
</protein>
<reference evidence="9" key="1">
    <citation type="journal article" date="2019" name="Int. J. Syst. Evol. Microbiol.">
        <title>The Global Catalogue of Microorganisms (GCM) 10K type strain sequencing project: providing services to taxonomists for standard genome sequencing and annotation.</title>
        <authorList>
            <consortium name="The Broad Institute Genomics Platform"/>
            <consortium name="The Broad Institute Genome Sequencing Center for Infectious Disease"/>
            <person name="Wu L."/>
            <person name="Ma J."/>
        </authorList>
    </citation>
    <scope>NUCLEOTIDE SEQUENCE [LARGE SCALE GENOMIC DNA]</scope>
    <source>
        <strain evidence="9">CCM 7855</strain>
    </source>
</reference>
<dbReference type="PRINTS" id="PR00469">
    <property type="entry name" value="PNDRDTASEII"/>
</dbReference>
<comment type="caution">
    <text evidence="8">The sequence shown here is derived from an EMBL/GenBank/DDBJ whole genome shotgun (WGS) entry which is preliminary data.</text>
</comment>
<dbReference type="InterPro" id="IPR036188">
    <property type="entry name" value="FAD/NAD-bd_sf"/>
</dbReference>
<dbReference type="RefSeq" id="WP_188487055.1">
    <property type="nucleotide sequence ID" value="NZ_BMCS01000001.1"/>
</dbReference>
<keyword evidence="4" id="KW-0274">FAD</keyword>
<dbReference type="Gene3D" id="3.50.50.60">
    <property type="entry name" value="FAD/NAD(P)-binding domain"/>
    <property type="match status" value="2"/>
</dbReference>
<sequence length="511" mass="56004">MNGNVAQSVPDHDVVIVGGGFSGIGAAIILARAGFTDYLLVEDGDGLGGAWFWNTYPGVGVDIPSFSYQFSFEQISDWSRVYAPGDELKHYADHCVRKYGVDSHTRLNTRIVGAVFDDDTDIWTLTTAAGDTISARHVVGATGVLTQPKPPAIDGLDDFTGTVMHTARWDHDVDLAGKSVAIVGTGASAVQVIPSIAPEVEHLTVFQRTAIWCLPKPDAILPGPARLALRRIPGLKRVARTVSQAFVELNFPAPAHFNGIVPIATVGERMGRRHLKNQVTDPETRAKLTPHYALGCKRPSFSNAYLRAFNRDNVTLETSGIESVTPTGIRTVDGTDHDVDMLILATGFKVFEHGNMPPFPVQGSGGRDLETWWDENRFQAFQGVSVPGIPNFFTILGPYGFNGSSYFNLIETQSNHIVRVLRHAREQAATRVEVTEKANAEYFESVLGRRKNQVFFQGGCGNANSYYFDVHGDVPFRPSPTLETMWASRRFDLDSYDYSRPAYGRSASPGH</sequence>
<proteinExistence type="inferred from homology"/>
<evidence type="ECO:0000313" key="9">
    <source>
        <dbReference type="Proteomes" id="UP000632454"/>
    </source>
</evidence>
<organism evidence="8 9">
    <name type="scientific">Williamsia phyllosphaerae</name>
    <dbReference type="NCBI Taxonomy" id="885042"/>
    <lineage>
        <taxon>Bacteria</taxon>
        <taxon>Bacillati</taxon>
        <taxon>Actinomycetota</taxon>
        <taxon>Actinomycetes</taxon>
        <taxon>Mycobacteriales</taxon>
        <taxon>Nocardiaceae</taxon>
        <taxon>Williamsia</taxon>
    </lineage>
</organism>
<dbReference type="Pfam" id="PF13738">
    <property type="entry name" value="Pyr_redox_3"/>
    <property type="match status" value="1"/>
</dbReference>
<dbReference type="InterPro" id="IPR050775">
    <property type="entry name" value="FAD-binding_Monooxygenases"/>
</dbReference>
<dbReference type="Proteomes" id="UP000632454">
    <property type="component" value="Unassembled WGS sequence"/>
</dbReference>
<evidence type="ECO:0000256" key="1">
    <source>
        <dbReference type="ARBA" id="ARBA00001974"/>
    </source>
</evidence>
<keyword evidence="3" id="KW-0285">Flavoprotein</keyword>
<name>A0ABQ1UA57_9NOCA</name>
<keyword evidence="5" id="KW-0521">NADP</keyword>
<keyword evidence="6" id="KW-0560">Oxidoreductase</keyword>
<dbReference type="PANTHER" id="PTHR43098">
    <property type="entry name" value="L-ORNITHINE N(5)-MONOOXYGENASE-RELATED"/>
    <property type="match status" value="1"/>
</dbReference>
<keyword evidence="9" id="KW-1185">Reference proteome</keyword>
<evidence type="ECO:0000256" key="5">
    <source>
        <dbReference type="ARBA" id="ARBA00022857"/>
    </source>
</evidence>
<evidence type="ECO:0000256" key="6">
    <source>
        <dbReference type="ARBA" id="ARBA00023002"/>
    </source>
</evidence>
<dbReference type="SUPFAM" id="SSF51905">
    <property type="entry name" value="FAD/NAD(P)-binding domain"/>
    <property type="match status" value="1"/>
</dbReference>
<evidence type="ECO:0000256" key="7">
    <source>
        <dbReference type="ARBA" id="ARBA00023033"/>
    </source>
</evidence>
<dbReference type="PANTHER" id="PTHR43098:SF3">
    <property type="entry name" value="L-ORNITHINE N(5)-MONOOXYGENASE-RELATED"/>
    <property type="match status" value="1"/>
</dbReference>
<evidence type="ECO:0000313" key="8">
    <source>
        <dbReference type="EMBL" id="GGF14214.1"/>
    </source>
</evidence>
<dbReference type="EMBL" id="BMCS01000001">
    <property type="protein sequence ID" value="GGF14214.1"/>
    <property type="molecule type" value="Genomic_DNA"/>
</dbReference>
<evidence type="ECO:0000256" key="4">
    <source>
        <dbReference type="ARBA" id="ARBA00022827"/>
    </source>
</evidence>
<comment type="cofactor">
    <cofactor evidence="1">
        <name>FAD</name>
        <dbReference type="ChEBI" id="CHEBI:57692"/>
    </cofactor>
</comment>
<evidence type="ECO:0000256" key="3">
    <source>
        <dbReference type="ARBA" id="ARBA00022630"/>
    </source>
</evidence>
<evidence type="ECO:0000256" key="2">
    <source>
        <dbReference type="ARBA" id="ARBA00010139"/>
    </source>
</evidence>
<dbReference type="PRINTS" id="PR00368">
    <property type="entry name" value="FADPNR"/>
</dbReference>
<comment type="similarity">
    <text evidence="2">Belongs to the FAD-binding monooxygenase family.</text>
</comment>
<accession>A0ABQ1UA57</accession>